<sequence>YSKVKVESLILEGMNYDSLQTYWPSNRNPEPELQVRVSVEKLDRSGEGTSLFDRNCFIRKGEQTKLMVYPLIELVRDVKYRFKVKFQGSVLVVKQNGQRGVDWNYDMLTNLKLATKASDTNLAGILQVTMIKPLSETNVYGRGYYSGTRALHTAPLVKSAGEKIFDSWFDSDVNKFLLLLICPLDATAMG</sequence>
<dbReference type="AlphaFoldDB" id="A0A8J2NQP8"/>
<organism evidence="1 2">
    <name type="scientific">Allacma fusca</name>
    <dbReference type="NCBI Taxonomy" id="39272"/>
    <lineage>
        <taxon>Eukaryota</taxon>
        <taxon>Metazoa</taxon>
        <taxon>Ecdysozoa</taxon>
        <taxon>Arthropoda</taxon>
        <taxon>Hexapoda</taxon>
        <taxon>Collembola</taxon>
        <taxon>Symphypleona</taxon>
        <taxon>Sminthuridae</taxon>
        <taxon>Allacma</taxon>
    </lineage>
</organism>
<keyword evidence="2" id="KW-1185">Reference proteome</keyword>
<name>A0A8J2NQP8_9HEXA</name>
<feature type="non-terminal residue" evidence="1">
    <location>
        <position position="1"/>
    </location>
</feature>
<proteinExistence type="predicted"/>
<accession>A0A8J2NQP8</accession>
<gene>
    <name evidence="1" type="ORF">AFUS01_LOCUS347</name>
</gene>
<dbReference type="Proteomes" id="UP000708208">
    <property type="component" value="Unassembled WGS sequence"/>
</dbReference>
<protein>
    <submittedName>
        <fullName evidence="1">Uncharacterized protein</fullName>
    </submittedName>
</protein>
<evidence type="ECO:0000313" key="1">
    <source>
        <dbReference type="EMBL" id="CAG7638974.1"/>
    </source>
</evidence>
<dbReference type="EMBL" id="CAJVCH010001465">
    <property type="protein sequence ID" value="CAG7638974.1"/>
    <property type="molecule type" value="Genomic_DNA"/>
</dbReference>
<reference evidence="1" key="1">
    <citation type="submission" date="2021-06" db="EMBL/GenBank/DDBJ databases">
        <authorList>
            <person name="Hodson N. C."/>
            <person name="Mongue J. A."/>
            <person name="Jaron S. K."/>
        </authorList>
    </citation>
    <scope>NUCLEOTIDE SEQUENCE</scope>
</reference>
<evidence type="ECO:0000313" key="2">
    <source>
        <dbReference type="Proteomes" id="UP000708208"/>
    </source>
</evidence>
<comment type="caution">
    <text evidence="1">The sequence shown here is derived from an EMBL/GenBank/DDBJ whole genome shotgun (WGS) entry which is preliminary data.</text>
</comment>